<dbReference type="EMBL" id="AP025733">
    <property type="protein sequence ID" value="BDI20580.1"/>
    <property type="molecule type" value="Genomic_DNA"/>
</dbReference>
<dbReference type="InterPro" id="IPR018946">
    <property type="entry name" value="PhoD-like_MPP"/>
</dbReference>
<dbReference type="InterPro" id="IPR052900">
    <property type="entry name" value="Phospholipid_Metab_Enz"/>
</dbReference>
<evidence type="ECO:0000259" key="1">
    <source>
        <dbReference type="Pfam" id="PF09423"/>
    </source>
</evidence>
<protein>
    <recommendedName>
        <fullName evidence="1">PhoD-like phosphatase metallophosphatase domain-containing protein</fullName>
    </recommendedName>
</protein>
<geneLocation type="plasmid" evidence="2 3">
    <name>pANSO36A</name>
</geneLocation>
<dbReference type="Pfam" id="PF09423">
    <property type="entry name" value="PhoD"/>
    <property type="match status" value="1"/>
</dbReference>
<proteinExistence type="predicted"/>
<dbReference type="PANTHER" id="PTHR43606">
    <property type="entry name" value="PHOSPHATASE, PUTATIVE (AFU_ORTHOLOGUE AFUA_6G08710)-RELATED"/>
    <property type="match status" value="1"/>
</dbReference>
<organism evidence="2 3">
    <name type="scientific">Nostoc cf. commune SO-36</name>
    <dbReference type="NCBI Taxonomy" id="449208"/>
    <lineage>
        <taxon>Bacteria</taxon>
        <taxon>Bacillati</taxon>
        <taxon>Cyanobacteriota</taxon>
        <taxon>Cyanophyceae</taxon>
        <taxon>Nostocales</taxon>
        <taxon>Nostocaceae</taxon>
        <taxon>Nostoc</taxon>
    </lineage>
</organism>
<dbReference type="SUPFAM" id="SSF56300">
    <property type="entry name" value="Metallo-dependent phosphatases"/>
    <property type="match status" value="1"/>
</dbReference>
<name>A0ABM7ZBC7_NOSCO</name>
<evidence type="ECO:0000313" key="3">
    <source>
        <dbReference type="Proteomes" id="UP001055453"/>
    </source>
</evidence>
<feature type="domain" description="PhoD-like phosphatase metallophosphatase" evidence="1">
    <location>
        <begin position="14"/>
        <end position="131"/>
    </location>
</feature>
<evidence type="ECO:0000313" key="2">
    <source>
        <dbReference type="EMBL" id="BDI20580.1"/>
    </source>
</evidence>
<sequence>MTIPMTFRKTTIAVKKFLERRAAAYQAYYEHQPLREFSLPQGPDMLIYRRLTFGNLAEFSVLDSRQYRSDQPCGDGETPRCPAALDPFKTMLGSQQERWLLDGLDRSQARWNILAQQVLMAELDHKIGPGESSGTTHGMGIHSHVIVF</sequence>
<reference evidence="2" key="1">
    <citation type="submission" date="2022-04" db="EMBL/GenBank/DDBJ databases">
        <title>Complete genome sequence of a cyanobacterium, Nostoc sp. SO-36, isolated in Antarctica.</title>
        <authorList>
            <person name="Kanesaki Y."/>
            <person name="Effendi D."/>
            <person name="Sakamoto T."/>
            <person name="Ohtani S."/>
            <person name="Awai K."/>
        </authorList>
    </citation>
    <scope>NUCLEOTIDE SEQUENCE</scope>
    <source>
        <strain evidence="2">SO-36</strain>
        <plasmid evidence="2">pANSO36A</plasmid>
    </source>
</reference>
<keyword evidence="3" id="KW-1185">Reference proteome</keyword>
<dbReference type="InterPro" id="IPR038607">
    <property type="entry name" value="PhoD-like_sf"/>
</dbReference>
<keyword evidence="2" id="KW-0614">Plasmid</keyword>
<accession>A0ABM7ZBC7</accession>
<dbReference type="PANTHER" id="PTHR43606:SF2">
    <property type="entry name" value="ALKALINE PHOSPHATASE FAMILY PROTEIN (AFU_ORTHOLOGUE AFUA_5G03860)"/>
    <property type="match status" value="1"/>
</dbReference>
<gene>
    <name evidence="2" type="ORF">ANSO36C_63820</name>
</gene>
<dbReference type="Gene3D" id="3.60.21.70">
    <property type="entry name" value="PhoD-like phosphatase"/>
    <property type="match status" value="1"/>
</dbReference>
<dbReference type="InterPro" id="IPR029052">
    <property type="entry name" value="Metallo-depent_PP-like"/>
</dbReference>
<dbReference type="Proteomes" id="UP001055453">
    <property type="component" value="Plasmid pANSO36A"/>
</dbReference>